<dbReference type="RefSeq" id="YP_009722359.1">
    <property type="nucleotide sequence ID" value="NC_045397.1"/>
</dbReference>
<name>A0A650AFT0_9PEZI</name>
<evidence type="ECO:0000313" key="1">
    <source>
        <dbReference type="EMBL" id="QGN66761.1"/>
    </source>
</evidence>
<sequence>MASRIIRITSWTSLSLGGAIVNGLVPPAKRGLGIFILPGENLNVPTLICLMMSSTTSLDIPSRVVELIPTPPGGARGGRVIFPPQEGGLPLFSLSYAISYKAGS</sequence>
<geneLocation type="mitochondrion" evidence="1"/>
<organism evidence="1">
    <name type="scientific">Morchella importuna</name>
    <dbReference type="NCBI Taxonomy" id="1174673"/>
    <lineage>
        <taxon>Eukaryota</taxon>
        <taxon>Fungi</taxon>
        <taxon>Dikarya</taxon>
        <taxon>Ascomycota</taxon>
        <taxon>Pezizomycotina</taxon>
        <taxon>Pezizomycetes</taxon>
        <taxon>Pezizales</taxon>
        <taxon>Morchellaceae</taxon>
        <taxon>Morchella</taxon>
    </lineage>
</organism>
<proteinExistence type="predicted"/>
<keyword evidence="1" id="KW-0496">Mitochondrion</keyword>
<accession>A0A650AFT0</accession>
<dbReference type="AlphaFoldDB" id="A0A650AFT0"/>
<protein>
    <submittedName>
        <fullName evidence="1">Uncharacterized protein</fullName>
    </submittedName>
</protein>
<reference evidence="1" key="1">
    <citation type="submission" date="2019-02" db="EMBL/GenBank/DDBJ databases">
        <title>The largest mitochondrial genome of Morchella importuna (272.2 kb) among fungi reservoir of numerous mitochondrial ORFs, repeatitive sequences and nuclear genome horizontal transfer.</title>
        <authorList>
            <person name="Liu W."/>
            <person name="Bian Y."/>
        </authorList>
    </citation>
    <scope>NUCLEOTIDE SEQUENCE</scope>
</reference>
<dbReference type="EMBL" id="MK527108">
    <property type="protein sequence ID" value="QGN66761.1"/>
    <property type="molecule type" value="Genomic_DNA"/>
</dbReference>
<gene>
    <name evidence="1" type="primary">orf104</name>
</gene>
<dbReference type="GeneID" id="42906084"/>